<dbReference type="InterPro" id="IPR017946">
    <property type="entry name" value="PLC-like_Pdiesterase_TIM-brl"/>
</dbReference>
<feature type="region of interest" description="Disordered" evidence="1">
    <location>
        <begin position="1"/>
        <end position="20"/>
    </location>
</feature>
<evidence type="ECO:0008006" key="5">
    <source>
        <dbReference type="Google" id="ProtNLM"/>
    </source>
</evidence>
<dbReference type="AlphaFoldDB" id="A0A804MH56"/>
<evidence type="ECO:0000313" key="2">
    <source>
        <dbReference type="EnsemblPlants" id="Zm00001eb085150_P001"/>
    </source>
</evidence>
<dbReference type="Proteomes" id="UP000007305">
    <property type="component" value="Chromosome 2"/>
</dbReference>
<feature type="compositionally biased region" description="Basic and acidic residues" evidence="1">
    <location>
        <begin position="368"/>
        <end position="377"/>
    </location>
</feature>
<dbReference type="OrthoDB" id="1058301at2759"/>
<organism evidence="2 3">
    <name type="scientific">Zea mays</name>
    <name type="common">Maize</name>
    <dbReference type="NCBI Taxonomy" id="4577"/>
    <lineage>
        <taxon>Eukaryota</taxon>
        <taxon>Viridiplantae</taxon>
        <taxon>Streptophyta</taxon>
        <taxon>Embryophyta</taxon>
        <taxon>Tracheophyta</taxon>
        <taxon>Spermatophyta</taxon>
        <taxon>Magnoliopsida</taxon>
        <taxon>Liliopsida</taxon>
        <taxon>Poales</taxon>
        <taxon>Poaceae</taxon>
        <taxon>PACMAD clade</taxon>
        <taxon>Panicoideae</taxon>
        <taxon>Andropogonodae</taxon>
        <taxon>Andropogoneae</taxon>
        <taxon>Tripsacinae</taxon>
        <taxon>Zea</taxon>
    </lineage>
</organism>
<dbReference type="PANTHER" id="PTHR22958:SF27">
    <property type="entry name" value="GLYCEROPHOSPHODIESTER PHOSPHODIESTERASE"/>
    <property type="match status" value="1"/>
</dbReference>
<evidence type="ECO:0000313" key="3">
    <source>
        <dbReference type="Proteomes" id="UP000007305"/>
    </source>
</evidence>
<evidence type="ECO:0007829" key="4">
    <source>
        <dbReference type="PeptideAtlas" id="A0A804MH56"/>
    </source>
</evidence>
<feature type="region of interest" description="Disordered" evidence="1">
    <location>
        <begin position="248"/>
        <end position="377"/>
    </location>
</feature>
<evidence type="ECO:0000256" key="1">
    <source>
        <dbReference type="SAM" id="MobiDB-lite"/>
    </source>
</evidence>
<gene>
    <name evidence="2" type="primary">LOC100383215</name>
</gene>
<dbReference type="SUPFAM" id="SSF51695">
    <property type="entry name" value="PLC-like phosphodiesterases"/>
    <property type="match status" value="1"/>
</dbReference>
<dbReference type="EnsemblPlants" id="Zm00001eb085150_T001">
    <property type="protein sequence ID" value="Zm00001eb085150_P001"/>
    <property type="gene ID" value="Zm00001eb085150"/>
</dbReference>
<dbReference type="InterPro" id="IPR051578">
    <property type="entry name" value="GDPD"/>
</dbReference>
<protein>
    <recommendedName>
        <fullName evidence="5">Glycerophosphodiester phosphodiesterase</fullName>
    </recommendedName>
</protein>
<dbReference type="GO" id="GO:0008081">
    <property type="term" value="F:phosphoric diester hydrolase activity"/>
    <property type="evidence" value="ECO:0007669"/>
    <property type="project" value="InterPro"/>
</dbReference>
<feature type="region of interest" description="Disordered" evidence="1">
    <location>
        <begin position="43"/>
        <end position="64"/>
    </location>
</feature>
<accession>A0A804MH56</accession>
<sequence>MAQLKAARATDVPPAMPDPDPDVVAADLGACVRHGRVDGLAAGSGRAEATATATTTAAAADQGRRRPPLVVVGHRGKGMNALASPDPRLRGDIRENTLRAFNAAAASHPAVAYVEFDVQAGKPLLRKLKDGRILKWDVQSEDALCTLREVFEGVHRRVGFNVELKFDDDLFYTEERLTCILKSVLKACGVARPKSPEQIPCVTFRKTPTDCPVVPCSGCLRARQRQAHHLLQLPTRCRAAHPQAARQIPCALPDQRRDAGVRRPASELAGGGRQAVRRRRAAGDRVGGPGDTQAAVGGGQDQGGQQTVADDLRSAQQRGGGGVRAAPDGGGRRHRRPGAGDRGGRVGVHGRYGRAGVGLPGRRRHRGRREDGDGCRGGGRDAELLAAGGVLPPEAHSRASAIARSCCFAGGISRRDPLYP</sequence>
<dbReference type="GO" id="GO:0046475">
    <property type="term" value="P:glycerophospholipid catabolic process"/>
    <property type="evidence" value="ECO:0000318"/>
    <property type="project" value="GO_Central"/>
</dbReference>
<keyword evidence="3" id="KW-1185">Reference proteome</keyword>
<reference evidence="3" key="1">
    <citation type="submission" date="2015-12" db="EMBL/GenBank/DDBJ databases">
        <title>Update maize B73 reference genome by single molecule sequencing technologies.</title>
        <authorList>
            <consortium name="Maize Genome Sequencing Project"/>
            <person name="Ware D."/>
        </authorList>
    </citation>
    <scope>NUCLEOTIDE SEQUENCE [LARGE SCALE GENOMIC DNA]</scope>
    <source>
        <strain evidence="3">cv. B73</strain>
    </source>
</reference>
<reference evidence="2" key="2">
    <citation type="submission" date="2019-07" db="EMBL/GenBank/DDBJ databases">
        <authorList>
            <person name="Seetharam A."/>
            <person name="Woodhouse M."/>
            <person name="Cannon E."/>
        </authorList>
    </citation>
    <scope>NUCLEOTIDE SEQUENCE [LARGE SCALE GENOMIC DNA]</scope>
    <source>
        <strain evidence="2">cv. B73</strain>
    </source>
</reference>
<reference evidence="2" key="3">
    <citation type="submission" date="2021-05" db="UniProtKB">
        <authorList>
            <consortium name="EnsemblPlants"/>
        </authorList>
    </citation>
    <scope>IDENTIFICATION</scope>
    <source>
        <strain evidence="2">cv. B73</strain>
    </source>
</reference>
<dbReference type="PANTHER" id="PTHR22958">
    <property type="entry name" value="GLYCEROPHOSPHORYL DIESTER PHOSPHODIESTERASE"/>
    <property type="match status" value="1"/>
</dbReference>
<name>A0A804MH56_MAIZE</name>
<feature type="compositionally biased region" description="Low complexity" evidence="1">
    <location>
        <begin position="49"/>
        <end position="60"/>
    </location>
</feature>
<keyword evidence="4" id="KW-1267">Proteomics identification</keyword>
<feature type="compositionally biased region" description="Basic and acidic residues" evidence="1">
    <location>
        <begin position="254"/>
        <end position="265"/>
    </location>
</feature>
<dbReference type="InParanoid" id="A0A804MH56"/>
<feature type="compositionally biased region" description="Gly residues" evidence="1">
    <location>
        <begin position="285"/>
        <end position="302"/>
    </location>
</feature>
<proteinExistence type="evidence at protein level"/>
<dbReference type="Gramene" id="Zm00001eb085150_T001">
    <property type="protein sequence ID" value="Zm00001eb085150_P001"/>
    <property type="gene ID" value="Zm00001eb085150"/>
</dbReference>
<dbReference type="Gene3D" id="3.20.20.190">
    <property type="entry name" value="Phosphatidylinositol (PI) phosphodiesterase"/>
    <property type="match status" value="1"/>
</dbReference>